<dbReference type="InterPro" id="IPR036595">
    <property type="entry name" value="A-macroglobulin_rcpt-bd_sf"/>
</dbReference>
<dbReference type="SUPFAM" id="SSF49410">
    <property type="entry name" value="Alpha-macroglobulin receptor domain"/>
    <property type="match status" value="1"/>
</dbReference>
<feature type="domain" description="Alpha-macroglobulin-like TED" evidence="2">
    <location>
        <begin position="260"/>
        <end position="461"/>
    </location>
</feature>
<keyword evidence="4" id="KW-1185">Reference proteome</keyword>
<proteinExistence type="predicted"/>
<dbReference type="InterPro" id="IPR050473">
    <property type="entry name" value="A2M/Complement_sys"/>
</dbReference>
<dbReference type="Gene3D" id="2.60.120.1540">
    <property type="match status" value="1"/>
</dbReference>
<dbReference type="PROSITE" id="PS00477">
    <property type="entry name" value="ALPHA_2_MACROGLOBULIN"/>
    <property type="match status" value="1"/>
</dbReference>
<dbReference type="InterPro" id="IPR011626">
    <property type="entry name" value="Alpha-macroglobulin_TED"/>
</dbReference>
<dbReference type="InterPro" id="IPR013783">
    <property type="entry name" value="Ig-like_fold"/>
</dbReference>
<dbReference type="PANTHER" id="PTHR11412">
    <property type="entry name" value="MACROGLOBULIN / COMPLEMENT"/>
    <property type="match status" value="1"/>
</dbReference>
<dbReference type="Proteomes" id="UP000314982">
    <property type="component" value="Unassembled WGS sequence"/>
</dbReference>
<dbReference type="SUPFAM" id="SSF81296">
    <property type="entry name" value="E set domains"/>
    <property type="match status" value="1"/>
</dbReference>
<dbReference type="GO" id="GO:0007399">
    <property type="term" value="P:nervous system development"/>
    <property type="evidence" value="ECO:0007669"/>
    <property type="project" value="UniProtKB-ARBA"/>
</dbReference>
<organism evidence="3 4">
    <name type="scientific">Hucho hucho</name>
    <name type="common">huchen</name>
    <dbReference type="NCBI Taxonomy" id="62062"/>
    <lineage>
        <taxon>Eukaryota</taxon>
        <taxon>Metazoa</taxon>
        <taxon>Chordata</taxon>
        <taxon>Craniata</taxon>
        <taxon>Vertebrata</taxon>
        <taxon>Euteleostomi</taxon>
        <taxon>Actinopterygii</taxon>
        <taxon>Neopterygii</taxon>
        <taxon>Teleostei</taxon>
        <taxon>Protacanthopterygii</taxon>
        <taxon>Salmoniformes</taxon>
        <taxon>Salmonidae</taxon>
        <taxon>Salmoninae</taxon>
        <taxon>Hucho</taxon>
    </lineage>
</organism>
<dbReference type="Pfam" id="PF07678">
    <property type="entry name" value="TED_complement"/>
    <property type="match status" value="2"/>
</dbReference>
<keyword evidence="1" id="KW-1015">Disulfide bond</keyword>
<evidence type="ECO:0000259" key="2">
    <source>
        <dbReference type="Pfam" id="PF07678"/>
    </source>
</evidence>
<dbReference type="SUPFAM" id="SSF48239">
    <property type="entry name" value="Terpenoid cyclases/Protein prenyltransferases"/>
    <property type="match status" value="1"/>
</dbReference>
<name>A0A4W5PAT4_9TELE</name>
<dbReference type="Gene3D" id="2.60.40.10">
    <property type="entry name" value="Immunoglobulins"/>
    <property type="match status" value="1"/>
</dbReference>
<dbReference type="Gene3D" id="2.60.40.690">
    <property type="entry name" value="Alpha-macroglobulin, receptor-binding domain"/>
    <property type="match status" value="1"/>
</dbReference>
<dbReference type="InterPro" id="IPR008930">
    <property type="entry name" value="Terpenoid_cyclase/PrenylTrfase"/>
</dbReference>
<dbReference type="GO" id="GO:0005615">
    <property type="term" value="C:extracellular space"/>
    <property type="evidence" value="ECO:0007669"/>
    <property type="project" value="InterPro"/>
</dbReference>
<evidence type="ECO:0000313" key="4">
    <source>
        <dbReference type="Proteomes" id="UP000314982"/>
    </source>
</evidence>
<reference evidence="3" key="2">
    <citation type="submission" date="2025-08" db="UniProtKB">
        <authorList>
            <consortium name="Ensembl"/>
        </authorList>
    </citation>
    <scope>IDENTIFICATION</scope>
</reference>
<sequence>AEVIYHLTQSVLFSSYSESQALVRMKADSVATVHVSIKGRKDEMSKKTKILIKPKRFLTIFQTDKPVYKPGQTGSCQYTLCLCAEESRTFKWILTPTALGEVSVKVSAEALKTEELCGNEVATVPEKGRIDTIVQTLLVEAEGTQETVSHNALLCPAGDFLTSISHLCLIDCLNGWSLSPGDLMGRAMKNLDSLLQMPYGCGEQNMVLFAPNIYILNYLQSTRQLTMEIQTRATVRHIIQGSPHLVLVTPVTSDLCPLRLTSFVLKSFGGAKPYIFVDPAHISQAKAWLAGHQQKDGCIASVGKLFHNGMKGGVGDQVSLTAYITAALLELDGNTSDPMVEKSLACLKAAVSDQLENTYTTALLSYTFTLAQNQDMRAKLITHLDKISATTAEASGTKTDSLEVEMTSYVLLALLSGPTMPGFGLDYSTGIVRWLAQQQNPYGGFASTQDTVVALQALAKYGAATFSPEGASTVSVSSAGRLKMEFTVNQNNRLLYQEEQLREVPGDYNIKAQGKSCVFVQIAMHYNIPPPPDFSAFNISTQTLGKCDGTKKSLIVSVDVRYSGIPFTLEITNMVIINVKLLSGFVLDKSSLRPVSQ</sequence>
<evidence type="ECO:0000256" key="1">
    <source>
        <dbReference type="ARBA" id="ARBA00023157"/>
    </source>
</evidence>
<accession>A0A4W5PAT4</accession>
<evidence type="ECO:0000313" key="3">
    <source>
        <dbReference type="Ensembl" id="ENSHHUP00000061786.1"/>
    </source>
</evidence>
<dbReference type="Gene3D" id="1.50.10.20">
    <property type="match status" value="2"/>
</dbReference>
<reference evidence="4" key="1">
    <citation type="submission" date="2018-06" db="EMBL/GenBank/DDBJ databases">
        <title>Genome assembly of Danube salmon.</title>
        <authorList>
            <person name="Macqueen D.J."/>
            <person name="Gundappa M.K."/>
        </authorList>
    </citation>
    <scope>NUCLEOTIDE SEQUENCE [LARGE SCALE GENOMIC DNA]</scope>
</reference>
<dbReference type="InterPro" id="IPR019742">
    <property type="entry name" value="MacrogloblnA2_CS"/>
</dbReference>
<dbReference type="AlphaFoldDB" id="A0A4W5PAT4"/>
<dbReference type="InterPro" id="IPR014756">
    <property type="entry name" value="Ig_E-set"/>
</dbReference>
<dbReference type="PANTHER" id="PTHR11412:SF160">
    <property type="entry name" value="ALPHA-2-MACROGLOBULIN-LIKE PROTEIN 1"/>
    <property type="match status" value="1"/>
</dbReference>
<reference evidence="3" key="3">
    <citation type="submission" date="2025-09" db="UniProtKB">
        <authorList>
            <consortium name="Ensembl"/>
        </authorList>
    </citation>
    <scope>IDENTIFICATION</scope>
</reference>
<feature type="domain" description="Alpha-macroglobulin-like TED" evidence="2">
    <location>
        <begin position="180"/>
        <end position="241"/>
    </location>
</feature>
<dbReference type="Ensembl" id="ENSHHUT00000063876.1">
    <property type="protein sequence ID" value="ENSHHUP00000061786.1"/>
    <property type="gene ID" value="ENSHHUG00000036555.1"/>
</dbReference>
<dbReference type="GeneTree" id="ENSGT00940000166660"/>
<dbReference type="SMART" id="SM01419">
    <property type="entry name" value="Thiol-ester_cl"/>
    <property type="match status" value="1"/>
</dbReference>
<dbReference type="InterPro" id="IPR047565">
    <property type="entry name" value="Alpha-macroglob_thiol-ester_cl"/>
</dbReference>
<protein>
    <recommendedName>
        <fullName evidence="2">Alpha-macroglobulin-like TED domain-containing protein</fullName>
    </recommendedName>
</protein>